<dbReference type="Proteomes" id="UP000199051">
    <property type="component" value="Unassembled WGS sequence"/>
</dbReference>
<accession>A0A1H9XPW8</accession>
<keyword evidence="1" id="KW-0812">Transmembrane</keyword>
<gene>
    <name evidence="2" type="ORF">SAMN04487818_11812</name>
</gene>
<reference evidence="3" key="1">
    <citation type="submission" date="2016-10" db="EMBL/GenBank/DDBJ databases">
        <authorList>
            <person name="Varghese N."/>
            <person name="Submissions S."/>
        </authorList>
    </citation>
    <scope>NUCLEOTIDE SEQUENCE [LARGE SCALE GENOMIC DNA]</scope>
    <source>
        <strain evidence="3">DSM 44260</strain>
    </source>
</reference>
<keyword evidence="3" id="KW-1185">Reference proteome</keyword>
<keyword evidence="1" id="KW-0472">Membrane</keyword>
<keyword evidence="1" id="KW-1133">Transmembrane helix</keyword>
<name>A0A1H9XPW8_9PSEU</name>
<protein>
    <submittedName>
        <fullName evidence="2">Uncharacterized protein</fullName>
    </submittedName>
</protein>
<dbReference type="AlphaFoldDB" id="A0A1H9XPW8"/>
<dbReference type="STRING" id="155974.SAMN04487818_11812"/>
<dbReference type="RefSeq" id="WP_245782766.1">
    <property type="nucleotide sequence ID" value="NZ_FOGI01000018.1"/>
</dbReference>
<organism evidence="2 3">
    <name type="scientific">Actinokineospora terrae</name>
    <dbReference type="NCBI Taxonomy" id="155974"/>
    <lineage>
        <taxon>Bacteria</taxon>
        <taxon>Bacillati</taxon>
        <taxon>Actinomycetota</taxon>
        <taxon>Actinomycetes</taxon>
        <taxon>Pseudonocardiales</taxon>
        <taxon>Pseudonocardiaceae</taxon>
        <taxon>Actinokineospora</taxon>
    </lineage>
</organism>
<sequence>MPSSNNTVIRSMHDVGLSAWFGGALMGAIGVNGAAAEVDKPTERATIASTGWARWSPVAAGAIATHLIGGAGLLISQRRRVRSQPGAKANTIAKTAITGAALAATAYSGVLGAKIAASGDVPVEGATEPAPTTTPGVSSAQQQLRLLQWAIPLLTGALIVLGAQQGEQQRPLHGLRSVARTAGKRGLGLIQA</sequence>
<dbReference type="EMBL" id="FOGI01000018">
    <property type="protein sequence ID" value="SES47837.1"/>
    <property type="molecule type" value="Genomic_DNA"/>
</dbReference>
<evidence type="ECO:0000256" key="1">
    <source>
        <dbReference type="SAM" id="Phobius"/>
    </source>
</evidence>
<evidence type="ECO:0000313" key="3">
    <source>
        <dbReference type="Proteomes" id="UP000199051"/>
    </source>
</evidence>
<proteinExistence type="predicted"/>
<evidence type="ECO:0000313" key="2">
    <source>
        <dbReference type="EMBL" id="SES47837.1"/>
    </source>
</evidence>
<feature type="transmembrane region" description="Helical" evidence="1">
    <location>
        <begin position="52"/>
        <end position="75"/>
    </location>
</feature>